<dbReference type="AlphaFoldDB" id="A0AAV7SES2"/>
<accession>A0AAV7SES2</accession>
<evidence type="ECO:0000313" key="3">
    <source>
        <dbReference type="Proteomes" id="UP001066276"/>
    </source>
</evidence>
<proteinExistence type="predicted"/>
<evidence type="ECO:0000256" key="1">
    <source>
        <dbReference type="SAM" id="MobiDB-lite"/>
    </source>
</evidence>
<evidence type="ECO:0000313" key="2">
    <source>
        <dbReference type="EMBL" id="KAJ1161758.1"/>
    </source>
</evidence>
<name>A0AAV7SES2_PLEWA</name>
<reference evidence="2" key="1">
    <citation type="journal article" date="2022" name="bioRxiv">
        <title>Sequencing and chromosome-scale assembly of the giantPleurodeles waltlgenome.</title>
        <authorList>
            <person name="Brown T."/>
            <person name="Elewa A."/>
            <person name="Iarovenko S."/>
            <person name="Subramanian E."/>
            <person name="Araus A.J."/>
            <person name="Petzold A."/>
            <person name="Susuki M."/>
            <person name="Suzuki K.-i.T."/>
            <person name="Hayashi T."/>
            <person name="Toyoda A."/>
            <person name="Oliveira C."/>
            <person name="Osipova E."/>
            <person name="Leigh N.D."/>
            <person name="Simon A."/>
            <person name="Yun M.H."/>
        </authorList>
    </citation>
    <scope>NUCLEOTIDE SEQUENCE</scope>
    <source>
        <strain evidence="2">20211129_DDA</strain>
        <tissue evidence="2">Liver</tissue>
    </source>
</reference>
<dbReference type="Proteomes" id="UP001066276">
    <property type="component" value="Chromosome 4_2"/>
</dbReference>
<comment type="caution">
    <text evidence="2">The sequence shown here is derived from an EMBL/GenBank/DDBJ whole genome shotgun (WGS) entry which is preliminary data.</text>
</comment>
<feature type="region of interest" description="Disordered" evidence="1">
    <location>
        <begin position="1"/>
        <end position="98"/>
    </location>
</feature>
<feature type="compositionally biased region" description="Acidic residues" evidence="1">
    <location>
        <begin position="87"/>
        <end position="98"/>
    </location>
</feature>
<dbReference type="EMBL" id="JANPWB010000008">
    <property type="protein sequence ID" value="KAJ1161758.1"/>
    <property type="molecule type" value="Genomic_DNA"/>
</dbReference>
<sequence>MRNRADLEVPRGTSQHAGIEVKPLRPAGSEKPGVGPQQEEKRHQERGDEEQGEHADEEQEEHGNEQQEERRDEDQKEHRDTQQEESRDTEEEDRDATT</sequence>
<gene>
    <name evidence="2" type="ORF">NDU88_002239</name>
</gene>
<organism evidence="2 3">
    <name type="scientific">Pleurodeles waltl</name>
    <name type="common">Iberian ribbed newt</name>
    <dbReference type="NCBI Taxonomy" id="8319"/>
    <lineage>
        <taxon>Eukaryota</taxon>
        <taxon>Metazoa</taxon>
        <taxon>Chordata</taxon>
        <taxon>Craniata</taxon>
        <taxon>Vertebrata</taxon>
        <taxon>Euteleostomi</taxon>
        <taxon>Amphibia</taxon>
        <taxon>Batrachia</taxon>
        <taxon>Caudata</taxon>
        <taxon>Salamandroidea</taxon>
        <taxon>Salamandridae</taxon>
        <taxon>Pleurodelinae</taxon>
        <taxon>Pleurodeles</taxon>
    </lineage>
</organism>
<protein>
    <submittedName>
        <fullName evidence="2">Uncharacterized protein</fullName>
    </submittedName>
</protein>
<feature type="compositionally biased region" description="Acidic residues" evidence="1">
    <location>
        <begin position="47"/>
        <end position="60"/>
    </location>
</feature>
<feature type="compositionally biased region" description="Basic and acidic residues" evidence="1">
    <location>
        <begin position="61"/>
        <end position="86"/>
    </location>
</feature>
<keyword evidence="3" id="KW-1185">Reference proteome</keyword>